<keyword evidence="1" id="KW-0812">Transmembrane</keyword>
<evidence type="ECO:0000256" key="1">
    <source>
        <dbReference type="SAM" id="Phobius"/>
    </source>
</evidence>
<dbReference type="Pfam" id="PF03597">
    <property type="entry name" value="FixS"/>
    <property type="match status" value="1"/>
</dbReference>
<dbReference type="InterPro" id="IPR004714">
    <property type="entry name" value="Cyt_oxidase_maturation_cbb3"/>
</dbReference>
<dbReference type="OrthoDB" id="41669at10239"/>
<feature type="transmembrane region" description="Helical" evidence="1">
    <location>
        <begin position="54"/>
        <end position="73"/>
    </location>
</feature>
<evidence type="ECO:0000313" key="2">
    <source>
        <dbReference type="EMBL" id="ALA45479.1"/>
    </source>
</evidence>
<keyword evidence="3" id="KW-1185">Reference proteome</keyword>
<reference evidence="2" key="1">
    <citation type="submission" date="2016-02" db="EMBL/GenBank/DDBJ databases">
        <authorList>
            <person name="Zhao X."/>
        </authorList>
    </citation>
    <scope>NUCLEOTIDE SEQUENCE [LARGE SCALE GENOMIC DNA]</scope>
</reference>
<organism evidence="2 3">
    <name type="scientific">Achromobacter phage phiAxp-3</name>
    <dbReference type="NCBI Taxonomy" id="1664247"/>
    <lineage>
        <taxon>Viruses</taxon>
        <taxon>Duplodnaviria</taxon>
        <taxon>Heunggongvirae</taxon>
        <taxon>Uroviricota</taxon>
        <taxon>Caudoviricetes</taxon>
        <taxon>Schitoviridae</taxon>
        <taxon>Rothmandenesvirinae</taxon>
        <taxon>Dongdastvirus</taxon>
        <taxon>Dongdastvirus Axp3</taxon>
    </lineage>
</organism>
<dbReference type="Proteomes" id="UP000203117">
    <property type="component" value="Segment"/>
</dbReference>
<dbReference type="KEGG" id="vg:26648340"/>
<accession>A0A0K2FHY7</accession>
<evidence type="ECO:0000313" key="3">
    <source>
        <dbReference type="Proteomes" id="UP000203117"/>
    </source>
</evidence>
<dbReference type="EMBL" id="KT321317">
    <property type="protein sequence ID" value="ALA45479.1"/>
    <property type="molecule type" value="Genomic_DNA"/>
</dbReference>
<gene>
    <name evidence="2" type="ORF">ADP65_00010</name>
</gene>
<proteinExistence type="predicted"/>
<dbReference type="RefSeq" id="YP_009208662.1">
    <property type="nucleotide sequence ID" value="NC_028908.2"/>
</dbReference>
<sequence>MSLYAFLNFIMLILVGGALGVLVWAVRSHQFYRKMQNTGDPSLIEFMLMMSKAFLFRSVIIFMSIGLLVAVFITPVGAT</sequence>
<feature type="transmembrane region" description="Helical" evidence="1">
    <location>
        <begin position="6"/>
        <end position="26"/>
    </location>
</feature>
<name>A0A0K2FHY7_9CAUD</name>
<dbReference type="GeneID" id="26648340"/>
<keyword evidence="1" id="KW-1133">Transmembrane helix</keyword>
<protein>
    <submittedName>
        <fullName evidence="2">Uncharacterized protein</fullName>
    </submittedName>
</protein>
<keyword evidence="1" id="KW-0472">Membrane</keyword>